<evidence type="ECO:0000313" key="2">
    <source>
        <dbReference type="EMBL" id="MBZ1349535.1"/>
    </source>
</evidence>
<dbReference type="EMBL" id="JAHXRI010000004">
    <property type="protein sequence ID" value="MBZ1349535.1"/>
    <property type="molecule type" value="Genomic_DNA"/>
</dbReference>
<accession>A0A953T1P9</accession>
<name>A0A953T1P9_9BURK</name>
<evidence type="ECO:0000256" key="1">
    <source>
        <dbReference type="SAM" id="Phobius"/>
    </source>
</evidence>
<dbReference type="Proteomes" id="UP000739565">
    <property type="component" value="Unassembled WGS sequence"/>
</dbReference>
<proteinExistence type="predicted"/>
<sequence length="98" mass="9512">MLGEADFIESLTDLAAGFAVFETGFAAEGLAAGLFGLAAVPLLGLATGFAAGLLALGDLADDFGTGFAAFAAGFFAAGLTAALGLGFAAARDVFLPTC</sequence>
<keyword evidence="3" id="KW-1185">Reference proteome</keyword>
<protein>
    <submittedName>
        <fullName evidence="2">Uncharacterized protein</fullName>
    </submittedName>
</protein>
<dbReference type="AlphaFoldDB" id="A0A953T1P9"/>
<dbReference type="RefSeq" id="WP_259659953.1">
    <property type="nucleotide sequence ID" value="NZ_JAHXRI010000004.1"/>
</dbReference>
<feature type="transmembrane region" description="Helical" evidence="1">
    <location>
        <begin position="67"/>
        <end position="90"/>
    </location>
</feature>
<feature type="transmembrane region" description="Helical" evidence="1">
    <location>
        <begin position="30"/>
        <end position="55"/>
    </location>
</feature>
<keyword evidence="1" id="KW-0472">Membrane</keyword>
<reference evidence="2" key="1">
    <citation type="submission" date="2021-07" db="EMBL/GenBank/DDBJ databases">
        <title>New genus and species of the family Alcaligenaceae.</title>
        <authorList>
            <person name="Hahn M.W."/>
        </authorList>
    </citation>
    <scope>NUCLEOTIDE SEQUENCE</scope>
    <source>
        <strain evidence="2">LF4-65</strain>
    </source>
</reference>
<organism evidence="2 3">
    <name type="scientific">Zwartia hollandica</name>
    <dbReference type="NCBI Taxonomy" id="324606"/>
    <lineage>
        <taxon>Bacteria</taxon>
        <taxon>Pseudomonadati</taxon>
        <taxon>Pseudomonadota</taxon>
        <taxon>Betaproteobacteria</taxon>
        <taxon>Burkholderiales</taxon>
        <taxon>Alcaligenaceae</taxon>
        <taxon>Zwartia</taxon>
    </lineage>
</organism>
<keyword evidence="1" id="KW-1133">Transmembrane helix</keyword>
<comment type="caution">
    <text evidence="2">The sequence shown here is derived from an EMBL/GenBank/DDBJ whole genome shotgun (WGS) entry which is preliminary data.</text>
</comment>
<gene>
    <name evidence="2" type="ORF">KZZ10_02650</name>
</gene>
<evidence type="ECO:0000313" key="3">
    <source>
        <dbReference type="Proteomes" id="UP000739565"/>
    </source>
</evidence>
<keyword evidence="1" id="KW-0812">Transmembrane</keyword>